<dbReference type="Pfam" id="PF00069">
    <property type="entry name" value="Pkinase"/>
    <property type="match status" value="1"/>
</dbReference>
<dbReference type="SUPFAM" id="SSF56112">
    <property type="entry name" value="Protein kinase-like (PK-like)"/>
    <property type="match status" value="1"/>
</dbReference>
<dbReference type="PANTHER" id="PTHR24353">
    <property type="entry name" value="CYCLIC NUCLEOTIDE-DEPENDENT PROTEIN KINASE"/>
    <property type="match status" value="1"/>
</dbReference>
<evidence type="ECO:0000313" key="9">
    <source>
        <dbReference type="EMBL" id="GMI34914.1"/>
    </source>
</evidence>
<dbReference type="GO" id="GO:0005524">
    <property type="term" value="F:ATP binding"/>
    <property type="evidence" value="ECO:0007669"/>
    <property type="project" value="UniProtKB-KW"/>
</dbReference>
<feature type="compositionally biased region" description="Low complexity" evidence="6">
    <location>
        <begin position="357"/>
        <end position="371"/>
    </location>
</feature>
<dbReference type="Proteomes" id="UP001165065">
    <property type="component" value="Unassembled WGS sequence"/>
</dbReference>
<keyword evidence="2" id="KW-0808">Transferase</keyword>
<evidence type="ECO:0000256" key="6">
    <source>
        <dbReference type="SAM" id="MobiDB-lite"/>
    </source>
</evidence>
<comment type="caution">
    <text evidence="9">The sequence shown here is derived from an EMBL/GenBank/DDBJ whole genome shotgun (WGS) entry which is preliminary data.</text>
</comment>
<keyword evidence="1" id="KW-0723">Serine/threonine-protein kinase</keyword>
<dbReference type="InterPro" id="IPR011009">
    <property type="entry name" value="Kinase-like_dom_sf"/>
</dbReference>
<keyword evidence="4" id="KW-0418">Kinase</keyword>
<evidence type="ECO:0000256" key="1">
    <source>
        <dbReference type="ARBA" id="ARBA00022527"/>
    </source>
</evidence>
<dbReference type="AlphaFoldDB" id="A0A9W7G705"/>
<reference evidence="10" key="1">
    <citation type="journal article" date="2023" name="Commun. Biol.">
        <title>Genome analysis of Parmales, the sister group of diatoms, reveals the evolutionary specialization of diatoms from phago-mixotrophs to photoautotrophs.</title>
        <authorList>
            <person name="Ban H."/>
            <person name="Sato S."/>
            <person name="Yoshikawa S."/>
            <person name="Yamada K."/>
            <person name="Nakamura Y."/>
            <person name="Ichinomiya M."/>
            <person name="Sato N."/>
            <person name="Blanc-Mathieu R."/>
            <person name="Endo H."/>
            <person name="Kuwata A."/>
            <person name="Ogata H."/>
        </authorList>
    </citation>
    <scope>NUCLEOTIDE SEQUENCE [LARGE SCALE GENOMIC DNA]</scope>
</reference>
<keyword evidence="5" id="KW-0067">ATP-binding</keyword>
<sequence>MGACGSSVGDKFNQNEIDESHFEMHTTIGKGGFGHVHMVVKKSGDDKEKMYAQKRQIISDVCSKRMEMEVFRELDFLKDLNNVFICNAHYAFHDNTYLYLIMDIALGGDLRFHINKKLKDKKAFKKEEAQWFTACTVLALEYLHSQGVLHRDLKPDNFLLDKNGYVKLTDFGISAFVDKDTMVCTDSSGTNGYMAPEIYKDGHRHNIASECFSLGVCLHEFVCLVRPFKKEYGKDIIAQIKTVSPTRRTHRSIDENSGGPTEYDELGGIKIMQQRNKSLIADESDDARDIIKRLLFLRPSRRLGGGRGESAGMNAIKKHAWFNGFDWKGLAAMTSKPPFIPNIDQRNASGFQDDIGDAFSDGPSDSAASPSDVEKFIDYVLNTDYGERPSESMRRSQTTQMSGRDRQMEVKRQMTGAGHPTPVEVLEEDCYEDEIVDSEDKAGA</sequence>
<feature type="region of interest" description="Disordered" evidence="6">
    <location>
        <begin position="386"/>
        <end position="425"/>
    </location>
</feature>
<dbReference type="GO" id="GO:0004674">
    <property type="term" value="F:protein serine/threonine kinase activity"/>
    <property type="evidence" value="ECO:0007669"/>
    <property type="project" value="UniProtKB-KW"/>
</dbReference>
<evidence type="ECO:0000259" key="7">
    <source>
        <dbReference type="PROSITE" id="PS50011"/>
    </source>
</evidence>
<keyword evidence="10" id="KW-1185">Reference proteome</keyword>
<dbReference type="PROSITE" id="PS51285">
    <property type="entry name" value="AGC_KINASE_CTER"/>
    <property type="match status" value="1"/>
</dbReference>
<dbReference type="PROSITE" id="PS50011">
    <property type="entry name" value="PROTEIN_KINASE_DOM"/>
    <property type="match status" value="1"/>
</dbReference>
<keyword evidence="3" id="KW-0547">Nucleotide-binding</keyword>
<organism evidence="9 10">
    <name type="scientific">Triparma columacea</name>
    <dbReference type="NCBI Taxonomy" id="722753"/>
    <lineage>
        <taxon>Eukaryota</taxon>
        <taxon>Sar</taxon>
        <taxon>Stramenopiles</taxon>
        <taxon>Ochrophyta</taxon>
        <taxon>Bolidophyceae</taxon>
        <taxon>Parmales</taxon>
        <taxon>Triparmaceae</taxon>
        <taxon>Triparma</taxon>
    </lineage>
</organism>
<feature type="domain" description="AGC-kinase C-terminal" evidence="8">
    <location>
        <begin position="323"/>
        <end position="391"/>
    </location>
</feature>
<evidence type="ECO:0008006" key="11">
    <source>
        <dbReference type="Google" id="ProtNLM"/>
    </source>
</evidence>
<dbReference type="Gene3D" id="3.30.200.20">
    <property type="entry name" value="Phosphorylase Kinase, domain 1"/>
    <property type="match status" value="2"/>
</dbReference>
<dbReference type="EMBL" id="BRYA01000888">
    <property type="protein sequence ID" value="GMI34914.1"/>
    <property type="molecule type" value="Genomic_DNA"/>
</dbReference>
<name>A0A9W7G705_9STRA</name>
<accession>A0A9W7G705</accession>
<dbReference type="PROSITE" id="PS00108">
    <property type="entry name" value="PROTEIN_KINASE_ST"/>
    <property type="match status" value="1"/>
</dbReference>
<feature type="domain" description="Protein kinase" evidence="7">
    <location>
        <begin position="22"/>
        <end position="322"/>
    </location>
</feature>
<evidence type="ECO:0000259" key="8">
    <source>
        <dbReference type="PROSITE" id="PS51285"/>
    </source>
</evidence>
<dbReference type="Gene3D" id="1.10.510.10">
    <property type="entry name" value="Transferase(Phosphotransferase) domain 1"/>
    <property type="match status" value="2"/>
</dbReference>
<evidence type="ECO:0000313" key="10">
    <source>
        <dbReference type="Proteomes" id="UP001165065"/>
    </source>
</evidence>
<dbReference type="PANTHER" id="PTHR24353:SF147">
    <property type="entry name" value="CGMP-DEPENDENT SERINE_THREONIN PROTEIN KINASE-RELATED"/>
    <property type="match status" value="1"/>
</dbReference>
<dbReference type="InterPro" id="IPR000719">
    <property type="entry name" value="Prot_kinase_dom"/>
</dbReference>
<gene>
    <name evidence="9" type="ORF">TrCOL_g10969</name>
</gene>
<feature type="compositionally biased region" description="Basic and acidic residues" evidence="6">
    <location>
        <begin position="403"/>
        <end position="412"/>
    </location>
</feature>
<evidence type="ECO:0000256" key="3">
    <source>
        <dbReference type="ARBA" id="ARBA00022741"/>
    </source>
</evidence>
<dbReference type="InterPro" id="IPR008271">
    <property type="entry name" value="Ser/Thr_kinase_AS"/>
</dbReference>
<evidence type="ECO:0000256" key="2">
    <source>
        <dbReference type="ARBA" id="ARBA00022679"/>
    </source>
</evidence>
<proteinExistence type="predicted"/>
<dbReference type="SMART" id="SM00220">
    <property type="entry name" value="S_TKc"/>
    <property type="match status" value="1"/>
</dbReference>
<dbReference type="InterPro" id="IPR000961">
    <property type="entry name" value="AGC-kinase_C"/>
</dbReference>
<evidence type="ECO:0000256" key="4">
    <source>
        <dbReference type="ARBA" id="ARBA00022777"/>
    </source>
</evidence>
<evidence type="ECO:0000256" key="5">
    <source>
        <dbReference type="ARBA" id="ARBA00022840"/>
    </source>
</evidence>
<dbReference type="OrthoDB" id="354826at2759"/>
<feature type="region of interest" description="Disordered" evidence="6">
    <location>
        <begin position="345"/>
        <end position="373"/>
    </location>
</feature>
<protein>
    <recommendedName>
        <fullName evidence="11">Protein kinase domain-containing protein</fullName>
    </recommendedName>
</protein>